<dbReference type="FunFam" id="3.40.50.300:FF:001854">
    <property type="entry name" value="ABC multidrug transporter (Eurofung)"/>
    <property type="match status" value="1"/>
</dbReference>
<dbReference type="GO" id="GO:0140359">
    <property type="term" value="F:ABC-type transporter activity"/>
    <property type="evidence" value="ECO:0007669"/>
    <property type="project" value="InterPro"/>
</dbReference>
<reference evidence="15 16" key="1">
    <citation type="journal article" date="2011" name="Cell">
        <title>Insight into structure and assembly of the nuclear pore complex by utilizing the genome of a eukaryotic thermophile.</title>
        <authorList>
            <person name="Amlacher S."/>
            <person name="Sarges P."/>
            <person name="Flemming D."/>
            <person name="van Noort V."/>
            <person name="Kunze R."/>
            <person name="Devos D.P."/>
            <person name="Arumugam M."/>
            <person name="Bork P."/>
            <person name="Hurt E."/>
        </authorList>
    </citation>
    <scope>NUCLEOTIDE SEQUENCE [LARGE SCALE GENOMIC DNA]</scope>
    <source>
        <strain evidence="16">DSM 1495 / CBS 144.50 / IMI 039719</strain>
    </source>
</reference>
<name>G0SHA0_CHATD</name>
<feature type="transmembrane region" description="Helical" evidence="12">
    <location>
        <begin position="899"/>
        <end position="921"/>
    </location>
</feature>
<comment type="function">
    <text evidence="10">ABC-type transporter; part of the gene cluster that mediates the biosynthesis of the phomopsins, a group of hexapeptide mycotoxins which infects lupins and causes lupinosis disease in livestock.</text>
</comment>
<dbReference type="HOGENOM" id="CLU_000604_27_5_1"/>
<feature type="transmembrane region" description="Helical" evidence="12">
    <location>
        <begin position="311"/>
        <end position="336"/>
    </location>
</feature>
<dbReference type="SMART" id="SM00382">
    <property type="entry name" value="AAA"/>
    <property type="match status" value="2"/>
</dbReference>
<dbReference type="PROSITE" id="PS50929">
    <property type="entry name" value="ABC_TM1F"/>
    <property type="match status" value="2"/>
</dbReference>
<evidence type="ECO:0000256" key="3">
    <source>
        <dbReference type="ARBA" id="ARBA00022448"/>
    </source>
</evidence>
<evidence type="ECO:0000313" key="15">
    <source>
        <dbReference type="EMBL" id="EGS17589.1"/>
    </source>
</evidence>
<feature type="domain" description="ABC transmembrane type-1" evidence="14">
    <location>
        <begin position="280"/>
        <end position="549"/>
    </location>
</feature>
<keyword evidence="16" id="KW-1185">Reference proteome</keyword>
<dbReference type="InterPro" id="IPR044746">
    <property type="entry name" value="ABCC_6TM_D1"/>
</dbReference>
<dbReference type="InterPro" id="IPR011527">
    <property type="entry name" value="ABC1_TM_dom"/>
</dbReference>
<dbReference type="InterPro" id="IPR003593">
    <property type="entry name" value="AAA+_ATPase"/>
</dbReference>
<keyword evidence="4 12" id="KW-0812">Transmembrane</keyword>
<dbReference type="EMBL" id="GL988047">
    <property type="protein sequence ID" value="EGS17589.1"/>
    <property type="molecule type" value="Genomic_DNA"/>
</dbReference>
<dbReference type="PROSITE" id="PS00211">
    <property type="entry name" value="ABC_TRANSPORTER_1"/>
    <property type="match status" value="2"/>
</dbReference>
<dbReference type="GeneID" id="18260964"/>
<dbReference type="SUPFAM" id="SSF90123">
    <property type="entry name" value="ABC transporter transmembrane region"/>
    <property type="match status" value="2"/>
</dbReference>
<feature type="transmembrane region" description="Helical" evidence="12">
    <location>
        <begin position="491"/>
        <end position="514"/>
    </location>
</feature>
<keyword evidence="9" id="KW-0325">Glycoprotein</keyword>
<evidence type="ECO:0000256" key="11">
    <source>
        <dbReference type="SAM" id="MobiDB-lite"/>
    </source>
</evidence>
<dbReference type="InterPro" id="IPR027417">
    <property type="entry name" value="P-loop_NTPase"/>
</dbReference>
<dbReference type="Gene3D" id="1.20.1560.10">
    <property type="entry name" value="ABC transporter type 1, transmembrane domain"/>
    <property type="match status" value="2"/>
</dbReference>
<protein>
    <submittedName>
        <fullName evidence="15">ATPase-like protein</fullName>
    </submittedName>
</protein>
<evidence type="ECO:0000313" key="16">
    <source>
        <dbReference type="Proteomes" id="UP000008066"/>
    </source>
</evidence>
<dbReference type="InterPro" id="IPR056227">
    <property type="entry name" value="TMD0_ABC"/>
</dbReference>
<feature type="domain" description="ABC transmembrane type-1" evidence="14">
    <location>
        <begin position="902"/>
        <end position="1178"/>
    </location>
</feature>
<proteinExistence type="inferred from homology"/>
<feature type="region of interest" description="Disordered" evidence="11">
    <location>
        <begin position="1311"/>
        <end position="1334"/>
    </location>
</feature>
<dbReference type="RefSeq" id="XP_006697207.1">
    <property type="nucleotide sequence ID" value="XM_006697144.1"/>
</dbReference>
<feature type="compositionally biased region" description="Low complexity" evidence="11">
    <location>
        <begin position="1313"/>
        <end position="1329"/>
    </location>
</feature>
<keyword evidence="8 12" id="KW-0472">Membrane</keyword>
<keyword evidence="6" id="KW-0067">ATP-binding</keyword>
<dbReference type="OrthoDB" id="6500128at2759"/>
<dbReference type="FunFam" id="1.20.1560.10:FF:000055">
    <property type="entry name" value="ABC multidrug transporter (Eurofung)"/>
    <property type="match status" value="1"/>
</dbReference>
<feature type="region of interest" description="Disordered" evidence="11">
    <location>
        <begin position="573"/>
        <end position="598"/>
    </location>
</feature>
<sequence>MDFAGCPDDEKFGPVVQGCRDDFDFTIKFEKIFFSLIPASLLIAAALCRVVYLLRRPVIVGGRVLQVAKVATVVVYAALQFSLLLLSSINAQRFRALFVSSDTLSLASALCMLVLSFLEHSRSPRPSTLLSGYLFVTILFDIAQVRTFWLASTNSKELAFSRLSTCGVVIKALMILLEARSKSKWIIQWDVKEHSPEETTGLYGLGAYLWLNALFLKGYRKVLEVNDLYPLDNDMAAESLHARLSHHLDVSTFKGKKHGLAVALAKALAVPLILPVVPRVALGAFRFCQPFIIESLLKHLGKKDEVSPDNIGYGLIGATILVYVGIAVANAFYWYFQERVLYKARGLMAKAIYMKTTELKITASDDSAALTLMSTDIDRILLGFHPIHEFWANIIQVALACWLLSRQIGPSFVATLIVVTACFLWTAIQAKFAGPRQKIWMEKIQRRVGLTSTIIGQMKHLKISGLSRPIEQSIQALRVDELKASARYRQLMVFAAFIGLMPGFLSPPVTFAFASRKLDVTTIFTSLSYITLLTEPLGLIFQWFPMLVGTFTCLNRIQAFLEQDARHDYREQTVRGQTTVTAPADTEKSVDEGSPSASSARLIVRGGAFGWDPERPVLKDINFEIPASRLTIVIGPVASGKTTLCKALLGEVPAAHGHVSMLGPSLSSKIGYCDQNPYLCNETIRENIIGFRLFDRERYDEVIEATMLKPDLALLPQGDQTKIGSSGITLSGGQKQRVAIARALYLDTDFYIFDDILSGLDADTEKQVFLRVFSPSGLIRKRNATAVLCTHSVHHLPSADHIIVLGQDGTLLEQGTFQELMANDKYVSTLGVLDSSESNSEGSWATPKEDVAPSDGSARVLPAKTQLPVMSEAEARARMTGDWAVYRHYFARIGLLSKVTFIVGGVSWGFFLNFSTIWLKFWSEDVQSPKQSHSNAFWNGLYALFQMCAIFTLLVVAMIMMIMMVSISGAKLHQEALATVINAPLKFFATTDTGAVVNLFSQDMTLVDIQLPNAFVNLVLDAWGVIGMAAVIAATSPYLVITYPFLCAVLYVLQKFYLRTSRQMRLLDLEAKSPLYSHFIDTLKGIDTFRAFGWIQDSIAKNSKLLDTSQRPAYLLAMIQRWLAFTLEMIVALLAVAVVVLATQLRSNQALAGAGLVTLMVFGDNLTAIIRFYTQLETSIGAVSRLKSFGEKVESENRPGEDLVPPKEWPRKGEIEIKGVSASYGAADQEEDEKIHLALNDINLHISPGEKVAICGRSGSGKSSLLLLLLRLLDPTDTNTSTLTLDSLPLTRIPRSLLRDRLIAIPQEPVFLPSTTSTSSPPPSSGSESSSKKAVTATTIETNLDPDYLATREDCIAALQRVTLWDFISSRGGLDAQLATDTFSQGQKQLFSLARAIVRRRVRARETGNDSDNGGDGGVLLLDEVSSSVDRETEETMARVIAEEFKGWTVVMVSHRLGMVMRWFDRVVVMDKGGIVETGRPRELVEQEGSRFRELWLAQAGGQN</sequence>
<feature type="domain" description="ABC transporter" evidence="13">
    <location>
        <begin position="1215"/>
        <end position="1497"/>
    </location>
</feature>
<feature type="transmembrane region" description="Helical" evidence="12">
    <location>
        <begin position="64"/>
        <end position="85"/>
    </location>
</feature>
<accession>G0SHA0</accession>
<evidence type="ECO:0000256" key="10">
    <source>
        <dbReference type="ARBA" id="ARBA00059074"/>
    </source>
</evidence>
<feature type="transmembrane region" description="Helical" evidence="12">
    <location>
        <begin position="941"/>
        <end position="965"/>
    </location>
</feature>
<evidence type="ECO:0000256" key="12">
    <source>
        <dbReference type="SAM" id="Phobius"/>
    </source>
</evidence>
<dbReference type="Pfam" id="PF00005">
    <property type="entry name" value="ABC_tran"/>
    <property type="match status" value="2"/>
</dbReference>
<evidence type="ECO:0000256" key="7">
    <source>
        <dbReference type="ARBA" id="ARBA00022989"/>
    </source>
</evidence>
<organism evidence="16">
    <name type="scientific">Chaetomium thermophilum (strain DSM 1495 / CBS 144.50 / IMI 039719)</name>
    <name type="common">Thermochaetoides thermophila</name>
    <dbReference type="NCBI Taxonomy" id="759272"/>
    <lineage>
        <taxon>Eukaryota</taxon>
        <taxon>Fungi</taxon>
        <taxon>Dikarya</taxon>
        <taxon>Ascomycota</taxon>
        <taxon>Pezizomycotina</taxon>
        <taxon>Sordariomycetes</taxon>
        <taxon>Sordariomycetidae</taxon>
        <taxon>Sordariales</taxon>
        <taxon>Chaetomiaceae</taxon>
        <taxon>Thermochaetoides</taxon>
    </lineage>
</organism>
<dbReference type="GO" id="GO:0016020">
    <property type="term" value="C:membrane"/>
    <property type="evidence" value="ECO:0007669"/>
    <property type="project" value="UniProtKB-SubCell"/>
</dbReference>
<dbReference type="CDD" id="cd03250">
    <property type="entry name" value="ABCC_MRP_domain1"/>
    <property type="match status" value="1"/>
</dbReference>
<feature type="transmembrane region" description="Helical" evidence="12">
    <location>
        <begin position="97"/>
        <end position="118"/>
    </location>
</feature>
<evidence type="ECO:0000256" key="6">
    <source>
        <dbReference type="ARBA" id="ARBA00022840"/>
    </source>
</evidence>
<feature type="transmembrane region" description="Helical" evidence="12">
    <location>
        <begin position="130"/>
        <end position="152"/>
    </location>
</feature>
<feature type="transmembrane region" description="Helical" evidence="12">
    <location>
        <begin position="1040"/>
        <end position="1058"/>
    </location>
</feature>
<dbReference type="InterPro" id="IPR050173">
    <property type="entry name" value="ABC_transporter_C-like"/>
</dbReference>
<dbReference type="GO" id="GO:0016887">
    <property type="term" value="F:ATP hydrolysis activity"/>
    <property type="evidence" value="ECO:0007669"/>
    <property type="project" value="InterPro"/>
</dbReference>
<dbReference type="Gene3D" id="3.40.50.300">
    <property type="entry name" value="P-loop containing nucleotide triphosphate hydrolases"/>
    <property type="match status" value="2"/>
</dbReference>
<evidence type="ECO:0000259" key="13">
    <source>
        <dbReference type="PROSITE" id="PS50893"/>
    </source>
</evidence>
<dbReference type="eggNOG" id="KOG0054">
    <property type="taxonomic scope" value="Eukaryota"/>
</dbReference>
<dbReference type="Proteomes" id="UP000008066">
    <property type="component" value="Unassembled WGS sequence"/>
</dbReference>
<feature type="transmembrane region" description="Helical" evidence="12">
    <location>
        <begin position="411"/>
        <end position="428"/>
    </location>
</feature>
<dbReference type="OMA" id="LCTHAIK"/>
<dbReference type="KEGG" id="cthr:CTHT_0069260"/>
<keyword evidence="7 12" id="KW-1133">Transmembrane helix</keyword>
<dbReference type="InterPro" id="IPR017871">
    <property type="entry name" value="ABC_transporter-like_CS"/>
</dbReference>
<comment type="similarity">
    <text evidence="2">Belongs to the ABC transporter superfamily. ABCC family. Conjugate transporter (TC 3.A.1.208) subfamily.</text>
</comment>
<feature type="transmembrane region" description="Helical" evidence="12">
    <location>
        <begin position="158"/>
        <end position="177"/>
    </location>
</feature>
<evidence type="ECO:0000256" key="8">
    <source>
        <dbReference type="ARBA" id="ARBA00023136"/>
    </source>
</evidence>
<keyword evidence="3" id="KW-0813">Transport</keyword>
<evidence type="ECO:0000259" key="14">
    <source>
        <dbReference type="PROSITE" id="PS50929"/>
    </source>
</evidence>
<dbReference type="STRING" id="759272.G0SHA0"/>
<dbReference type="PANTHER" id="PTHR24223">
    <property type="entry name" value="ATP-BINDING CASSETTE SUB-FAMILY C"/>
    <property type="match status" value="1"/>
</dbReference>
<evidence type="ECO:0000256" key="2">
    <source>
        <dbReference type="ARBA" id="ARBA00009726"/>
    </source>
</evidence>
<feature type="transmembrane region" description="Helical" evidence="12">
    <location>
        <begin position="526"/>
        <end position="548"/>
    </location>
</feature>
<evidence type="ECO:0000256" key="1">
    <source>
        <dbReference type="ARBA" id="ARBA00004141"/>
    </source>
</evidence>
<dbReference type="SUPFAM" id="SSF52540">
    <property type="entry name" value="P-loop containing nucleoside triphosphate hydrolases"/>
    <property type="match status" value="2"/>
</dbReference>
<dbReference type="InterPro" id="IPR044726">
    <property type="entry name" value="ABCC_6TM_D2"/>
</dbReference>
<feature type="transmembrane region" description="Helical" evidence="12">
    <location>
        <begin position="1122"/>
        <end position="1144"/>
    </location>
</feature>
<evidence type="ECO:0000256" key="5">
    <source>
        <dbReference type="ARBA" id="ARBA00022741"/>
    </source>
</evidence>
<evidence type="ECO:0000256" key="9">
    <source>
        <dbReference type="ARBA" id="ARBA00023180"/>
    </source>
</evidence>
<dbReference type="CDD" id="cd18580">
    <property type="entry name" value="ABC_6TM_ABCC_D2"/>
    <property type="match status" value="1"/>
</dbReference>
<comment type="subcellular location">
    <subcellularLocation>
        <location evidence="1">Membrane</location>
        <topology evidence="1">Multi-pass membrane protein</topology>
    </subcellularLocation>
</comment>
<dbReference type="PANTHER" id="PTHR24223:SF345">
    <property type="entry name" value="ABC MULTIDRUG TRANSPORTER (EUROFUNG)"/>
    <property type="match status" value="1"/>
</dbReference>
<dbReference type="Pfam" id="PF24357">
    <property type="entry name" value="TMD0_ABC"/>
    <property type="match status" value="1"/>
</dbReference>
<feature type="transmembrane region" description="Helical" evidence="12">
    <location>
        <begin position="259"/>
        <end position="277"/>
    </location>
</feature>
<dbReference type="InterPro" id="IPR036640">
    <property type="entry name" value="ABC1_TM_sf"/>
</dbReference>
<feature type="transmembrane region" description="Helical" evidence="12">
    <location>
        <begin position="32"/>
        <end position="52"/>
    </location>
</feature>
<gene>
    <name evidence="15" type="ORF">CTHT_0069260</name>
</gene>
<feature type="region of interest" description="Disordered" evidence="11">
    <location>
        <begin position="837"/>
        <end position="856"/>
    </location>
</feature>
<keyword evidence="5" id="KW-0547">Nucleotide-binding</keyword>
<dbReference type="GO" id="GO:0005524">
    <property type="term" value="F:ATP binding"/>
    <property type="evidence" value="ECO:0007669"/>
    <property type="project" value="UniProtKB-KW"/>
</dbReference>
<evidence type="ECO:0000256" key="4">
    <source>
        <dbReference type="ARBA" id="ARBA00022692"/>
    </source>
</evidence>
<dbReference type="PROSITE" id="PS50893">
    <property type="entry name" value="ABC_TRANSPORTER_2"/>
    <property type="match status" value="2"/>
</dbReference>
<dbReference type="CDD" id="cd18579">
    <property type="entry name" value="ABC_6TM_ABCC_D1"/>
    <property type="match status" value="1"/>
</dbReference>
<dbReference type="InterPro" id="IPR003439">
    <property type="entry name" value="ABC_transporter-like_ATP-bd"/>
</dbReference>
<dbReference type="Pfam" id="PF00664">
    <property type="entry name" value="ABC_membrane"/>
    <property type="match status" value="2"/>
</dbReference>
<dbReference type="FunFam" id="1.20.1560.10:FF:000066">
    <property type="entry name" value="ABC multidrug transporter (Eurofung)"/>
    <property type="match status" value="1"/>
</dbReference>
<feature type="domain" description="ABC transporter" evidence="13">
    <location>
        <begin position="602"/>
        <end position="833"/>
    </location>
</feature>